<dbReference type="EMBL" id="CP099464">
    <property type="protein sequence ID" value="UUO17289.1"/>
    <property type="molecule type" value="Genomic_DNA"/>
</dbReference>
<evidence type="ECO:0000313" key="2">
    <source>
        <dbReference type="Proteomes" id="UP001057561"/>
    </source>
</evidence>
<accession>A0ABY5M2K1</accession>
<sequence length="138" mass="15017">MKNFLPMLVFVLLAAAGLDSYRSLPMSAEPASPWRNESTGLFKEAVVTRMGRYSDTIVLTTERGEVEVRANKAIGSEWVDVVVDPKGELVSSSFHKGVARACEESVRISSSGARIVGNQEITDAYGKPNGTYETVECK</sequence>
<protein>
    <recommendedName>
        <fullName evidence="3">DUF5666 domain-containing protein</fullName>
    </recommendedName>
</protein>
<dbReference type="Proteomes" id="UP001057561">
    <property type="component" value="Chromosome"/>
</dbReference>
<gene>
    <name evidence="1" type="ORF">NG743_10030</name>
</gene>
<dbReference type="RefSeq" id="WP_257121939.1">
    <property type="nucleotide sequence ID" value="NZ_CP099464.1"/>
</dbReference>
<evidence type="ECO:0008006" key="3">
    <source>
        <dbReference type="Google" id="ProtNLM"/>
    </source>
</evidence>
<organism evidence="1 2">
    <name type="scientific">Dolichospermum heterosporum TAC447</name>
    <dbReference type="NCBI Taxonomy" id="747523"/>
    <lineage>
        <taxon>Bacteria</taxon>
        <taxon>Bacillati</taxon>
        <taxon>Cyanobacteriota</taxon>
        <taxon>Cyanophyceae</taxon>
        <taxon>Nostocales</taxon>
        <taxon>Aphanizomenonaceae</taxon>
        <taxon>Dolichospermum</taxon>
        <taxon>Dolichospermum heterosporum</taxon>
    </lineage>
</organism>
<evidence type="ECO:0000313" key="1">
    <source>
        <dbReference type="EMBL" id="UUO17289.1"/>
    </source>
</evidence>
<reference evidence="1" key="1">
    <citation type="submission" date="2022-06" db="EMBL/GenBank/DDBJ databases">
        <title>Nostosin G and Spiroidesin B from the Cyanobacterium Dolichospermum sp. NIES-1697.</title>
        <authorList>
            <person name="Phan C.-S."/>
            <person name="Mehjabin J.J."/>
            <person name="Anas A.R.J."/>
            <person name="Hayasaka M."/>
            <person name="Onoki R."/>
            <person name="Wang J."/>
            <person name="Umezawa T."/>
            <person name="Washio K."/>
            <person name="Morikawa M."/>
            <person name="Okino T."/>
        </authorList>
    </citation>
    <scope>NUCLEOTIDE SEQUENCE</scope>
    <source>
        <strain evidence="1">NIES-1697</strain>
    </source>
</reference>
<keyword evidence="2" id="KW-1185">Reference proteome</keyword>
<proteinExistence type="predicted"/>
<name>A0ABY5M2K1_9CYAN</name>